<reference evidence="3" key="1">
    <citation type="submission" date="2022-11" db="EMBL/GenBank/DDBJ databases">
        <authorList>
            <person name="Mo P."/>
        </authorList>
    </citation>
    <scope>NUCLEOTIDE SEQUENCE</scope>
    <source>
        <strain evidence="3">HUAS 11-8</strain>
    </source>
</reference>
<evidence type="ECO:0000256" key="1">
    <source>
        <dbReference type="SAM" id="MobiDB-lite"/>
    </source>
</evidence>
<feature type="region of interest" description="Disordered" evidence="1">
    <location>
        <begin position="1"/>
        <end position="31"/>
    </location>
</feature>
<feature type="transmembrane region" description="Helical" evidence="2">
    <location>
        <begin position="60"/>
        <end position="82"/>
    </location>
</feature>
<dbReference type="Proteomes" id="UP001163203">
    <property type="component" value="Chromosome"/>
</dbReference>
<keyword evidence="2" id="KW-1133">Transmembrane helix</keyword>
<feature type="transmembrane region" description="Helical" evidence="2">
    <location>
        <begin position="435"/>
        <end position="458"/>
    </location>
</feature>
<keyword evidence="4" id="KW-1185">Reference proteome</keyword>
<dbReference type="RefSeq" id="WP_268756077.1">
    <property type="nucleotide sequence ID" value="NZ_CP113836.1"/>
</dbReference>
<protein>
    <recommendedName>
        <fullName evidence="5">Secreted protein</fullName>
    </recommendedName>
</protein>
<gene>
    <name evidence="3" type="ORF">ORV05_34610</name>
</gene>
<sequence>MTSTATRPGGPGAPVTEQPPAPAPVGSPEATRTGFAGLIELPVAAARGLMRSVRTSPGRLTVIGSVLVLLTLLTGLVGTVMVQGKQSTLNDLTEHREPLTAASQEVYRSLSDADATAASAFLVTGTEPQVLRDRYDVDIARAGAALAKAASDAEGVADAAAKVDVISRNLPVYTGKIETARTNNRLGFPVGASYLREASNLMRTTILPAAADLYRIDTARLVAEQDDARGFPWFTTVLLVVLLAALIVTQVYLTRRTNRLLNIGLVVGTCAMVIALLWGSVALIVQSVLVGGGRDDGSHPVDVLVQARSGAVQARADELLTLVARGDGASYEQDYKYLSPIVGSLLRQAKDVMTGDADKQIDVALAAVNDWQAAHKDVRAKDDGGDYATAVKQAMDASQVNGPAASFTKLDEALVKAINIGRQNFLTETSSGGRALTLLAPGVAVLSVVAAAGVTIGIRDRLREYR</sequence>
<dbReference type="EMBL" id="CP113836">
    <property type="protein sequence ID" value="WAL65931.1"/>
    <property type="molecule type" value="Genomic_DNA"/>
</dbReference>
<feature type="transmembrane region" description="Helical" evidence="2">
    <location>
        <begin position="260"/>
        <end position="285"/>
    </location>
</feature>
<evidence type="ECO:0008006" key="5">
    <source>
        <dbReference type="Google" id="ProtNLM"/>
    </source>
</evidence>
<organism evidence="3 4">
    <name type="scientific">Amycolatopsis cynarae</name>
    <dbReference type="NCBI Taxonomy" id="2995223"/>
    <lineage>
        <taxon>Bacteria</taxon>
        <taxon>Bacillati</taxon>
        <taxon>Actinomycetota</taxon>
        <taxon>Actinomycetes</taxon>
        <taxon>Pseudonocardiales</taxon>
        <taxon>Pseudonocardiaceae</taxon>
        <taxon>Amycolatopsis</taxon>
    </lineage>
</organism>
<keyword evidence="2" id="KW-0812">Transmembrane</keyword>
<name>A0ABY7B175_9PSEU</name>
<proteinExistence type="predicted"/>
<evidence type="ECO:0000313" key="3">
    <source>
        <dbReference type="EMBL" id="WAL65931.1"/>
    </source>
</evidence>
<evidence type="ECO:0000256" key="2">
    <source>
        <dbReference type="SAM" id="Phobius"/>
    </source>
</evidence>
<accession>A0ABY7B175</accession>
<keyword evidence="2" id="KW-0472">Membrane</keyword>
<evidence type="ECO:0000313" key="4">
    <source>
        <dbReference type="Proteomes" id="UP001163203"/>
    </source>
</evidence>
<feature type="transmembrane region" description="Helical" evidence="2">
    <location>
        <begin position="231"/>
        <end position="253"/>
    </location>
</feature>